<dbReference type="Gene3D" id="2.70.98.60">
    <property type="entry name" value="alpha-galactosidase from lactobacil brevis"/>
    <property type="match status" value="1"/>
</dbReference>
<keyword evidence="3 7" id="KW-0378">Hydrolase</keyword>
<evidence type="ECO:0000256" key="1">
    <source>
        <dbReference type="ARBA" id="ARBA00001255"/>
    </source>
</evidence>
<organism evidence="7 8">
    <name type="scientific">Butyrivibrio proteoclasticus (strain ATCC 51982 / DSM 14932 / B316)</name>
    <name type="common">Clostridium proteoclasticum</name>
    <dbReference type="NCBI Taxonomy" id="515622"/>
    <lineage>
        <taxon>Bacteria</taxon>
        <taxon>Bacillati</taxon>
        <taxon>Bacillota</taxon>
        <taxon>Clostridia</taxon>
        <taxon>Lachnospirales</taxon>
        <taxon>Lachnospiraceae</taxon>
        <taxon>Butyrivibrio</taxon>
    </lineage>
</organism>
<dbReference type="FunFam" id="3.20.20.70:FF:000118">
    <property type="entry name" value="Alpha-galactosidase"/>
    <property type="match status" value="1"/>
</dbReference>
<dbReference type="InterPro" id="IPR002252">
    <property type="entry name" value="Glyco_hydro_36"/>
</dbReference>
<evidence type="ECO:0000259" key="5">
    <source>
        <dbReference type="Pfam" id="PF16874"/>
    </source>
</evidence>
<dbReference type="InterPro" id="IPR017853">
    <property type="entry name" value="GH"/>
</dbReference>
<dbReference type="PROSITE" id="PS00512">
    <property type="entry name" value="ALPHA_GALACTOSIDASE"/>
    <property type="match status" value="1"/>
</dbReference>
<dbReference type="RefSeq" id="WP_013280187.1">
    <property type="nucleotide sequence ID" value="NC_014387.1"/>
</dbReference>
<gene>
    <name evidence="7" type="primary">aga36A</name>
    <name evidence="7" type="ordered locus">bpr_I0788</name>
</gene>
<reference evidence="7 8" key="1">
    <citation type="journal article" date="2010" name="PLoS ONE">
        <title>The glycobiome of the rumen bacterium Butyrivibrio proteoclasticus B316(T) highlights adaptation to a polysaccharide-rich environment.</title>
        <authorList>
            <person name="Kelly W.J."/>
            <person name="Leahy S.C."/>
            <person name="Altermann E."/>
            <person name="Yeoman C.J."/>
            <person name="Dunne J.C."/>
            <person name="Kong Z."/>
            <person name="Pacheco D.M."/>
            <person name="Li D."/>
            <person name="Noel S.J."/>
            <person name="Moon C.D."/>
            <person name="Cookson A.L."/>
            <person name="Attwood G.T."/>
        </authorList>
    </citation>
    <scope>NUCLEOTIDE SEQUENCE [LARGE SCALE GENOMIC DNA]</scope>
    <source>
        <strain evidence="8">ATCC 51982 / DSM 14932 / B316</strain>
    </source>
</reference>
<evidence type="ECO:0000256" key="3">
    <source>
        <dbReference type="ARBA" id="ARBA00022801"/>
    </source>
</evidence>
<dbReference type="InterPro" id="IPR013785">
    <property type="entry name" value="Aldolase_TIM"/>
</dbReference>
<feature type="domain" description="Glycosyl hydrolase family 36 C-terminal" evidence="5">
    <location>
        <begin position="694"/>
        <end position="807"/>
    </location>
</feature>
<proteinExistence type="predicted"/>
<dbReference type="Pfam" id="PF16874">
    <property type="entry name" value="Glyco_hydro_36C"/>
    <property type="match status" value="1"/>
</dbReference>
<dbReference type="PANTHER" id="PTHR43053">
    <property type="entry name" value="GLYCOSIDASE FAMILY 31"/>
    <property type="match status" value="1"/>
</dbReference>
<dbReference type="GO" id="GO:0016052">
    <property type="term" value="P:carbohydrate catabolic process"/>
    <property type="evidence" value="ECO:0007669"/>
    <property type="project" value="InterPro"/>
</dbReference>
<dbReference type="EMBL" id="CP001810">
    <property type="protein sequence ID" value="ADL33531.1"/>
    <property type="molecule type" value="Genomic_DNA"/>
</dbReference>
<dbReference type="eggNOG" id="COG3345">
    <property type="taxonomic scope" value="Bacteria"/>
</dbReference>
<dbReference type="SUPFAM" id="SSF51445">
    <property type="entry name" value="(Trans)glycosidases"/>
    <property type="match status" value="1"/>
</dbReference>
<sequence>MGIDITDIVLEGNELIYADGNIFLLQTAHTSYLFRRTASGHLEHIHYGKSIISEDKYQKAVEAGDLEQAFKDGKNGLMSIADAIGPKHYHGGGNMNVYSDDHKDTFLEMLGLEMSSFGKGDIREPFVELTYADGNTTVDFQYYSMKVTDGKKALRTLPSSYDDTDVSGDNSAVKKDKTQQLIIVLKDPGYGTSLEMIYSVFPDSDVITRSAVLHNDSDKEVRIERLLSTQIDFDTRALKFTSFHGRWADEMGIHTSLCTGGKVVCEELAAGESGSRSNPLVIVSEPDADEEHGGCIGFNLVYSGNHYEALSSNAKNMSRFVCGIQPVGFNWLLAPGEAFEAPEAVMAYSDKGFNGMSLRMQDFVRRHIVRGSWRDKERPILINSWEASYFNITQNSLLSLAKEAKKCGIELFVMDDGWFGKRNDDTSSLGDWYENKKKLPGGIKELADRINELGLMFGIWVEPEMVNEDSDLYRAHPDWAVAVPGKPHSKGRNQMNLDLSRTEVQDYVIDAMKKVFSAGNVSYVKWDMNRIFSDRFSTSLPADRQGEFQHRYYIGLYRIMKELTESFPEILFEGCSAGGNRFDLGILCYFPQIWGSDDTDAFCRLDIQRGYSYGYPANTIGAHVSACPNHQTLNTVPLETRFEIACPGCFGYELNLCEMSESDKKIVTSQVEFYKKWREVFQFGDYYRLPDYGYMIVTRDQKKAVGFVVEKGSRPNNDYRKLKCVGLDDDKLYNIVNRVVPLNLKDFGSLVNAIAPVHVKQDGIIHNIMDKVVHMNGEEQKAVATGAALNSHGFALNANFAGTGYNQDTRIMRTGDSRLYTFEEVAE</sequence>
<dbReference type="HOGENOM" id="CLU_009640_2_1_9"/>
<dbReference type="CAZy" id="GH36">
    <property type="family name" value="Glycoside Hydrolase Family 36"/>
</dbReference>
<dbReference type="GO" id="GO:0004557">
    <property type="term" value="F:alpha-galactosidase activity"/>
    <property type="evidence" value="ECO:0007669"/>
    <property type="project" value="UniProtKB-EC"/>
</dbReference>
<keyword evidence="4 7" id="KW-0326">Glycosidase</keyword>
<dbReference type="InterPro" id="IPR000111">
    <property type="entry name" value="Glyco_hydro_27/36_CS"/>
</dbReference>
<dbReference type="CDD" id="cd14791">
    <property type="entry name" value="GH36"/>
    <property type="match status" value="1"/>
</dbReference>
<dbReference type="Gene3D" id="3.20.20.70">
    <property type="entry name" value="Aldolase class I"/>
    <property type="match status" value="1"/>
</dbReference>
<dbReference type="InterPro" id="IPR050985">
    <property type="entry name" value="Alpha-glycosidase_related"/>
</dbReference>
<dbReference type="InterPro" id="IPR038417">
    <property type="entry name" value="Alpga-gal_N_sf"/>
</dbReference>
<dbReference type="Proteomes" id="UP000001299">
    <property type="component" value="Chromosome 1"/>
</dbReference>
<dbReference type="Gene3D" id="2.60.40.1180">
    <property type="entry name" value="Golgi alpha-mannosidase II"/>
    <property type="match status" value="1"/>
</dbReference>
<dbReference type="InterPro" id="IPR031704">
    <property type="entry name" value="Glyco_hydro_36_N"/>
</dbReference>
<dbReference type="InterPro" id="IPR031705">
    <property type="entry name" value="Glyco_hydro_36_C"/>
</dbReference>
<dbReference type="Pfam" id="PF16875">
    <property type="entry name" value="Glyco_hydro_36N"/>
    <property type="match status" value="1"/>
</dbReference>
<dbReference type="KEGG" id="bpb:bpr_I0788"/>
<dbReference type="InterPro" id="IPR013780">
    <property type="entry name" value="Glyco_hydro_b"/>
</dbReference>
<evidence type="ECO:0000313" key="8">
    <source>
        <dbReference type="Proteomes" id="UP000001299"/>
    </source>
</evidence>
<comment type="catalytic activity">
    <reaction evidence="1">
        <text>Hydrolysis of terminal, non-reducing alpha-D-galactose residues in alpha-D-galactosides, including galactose oligosaccharides, galactomannans and galactolipids.</text>
        <dbReference type="EC" id="3.2.1.22"/>
    </reaction>
</comment>
<protein>
    <recommendedName>
        <fullName evidence="2">alpha-galactosidase</fullName>
        <ecNumber evidence="2">3.2.1.22</ecNumber>
    </recommendedName>
</protein>
<dbReference type="STRING" id="515622.bpr_I0788"/>
<evidence type="ECO:0000256" key="2">
    <source>
        <dbReference type="ARBA" id="ARBA00012755"/>
    </source>
</evidence>
<evidence type="ECO:0000256" key="4">
    <source>
        <dbReference type="ARBA" id="ARBA00023295"/>
    </source>
</evidence>
<dbReference type="AlphaFoldDB" id="E0S156"/>
<dbReference type="PANTHER" id="PTHR43053:SF3">
    <property type="entry name" value="ALPHA-GALACTOSIDASE C-RELATED"/>
    <property type="match status" value="1"/>
</dbReference>
<accession>E0S156</accession>
<dbReference type="EC" id="3.2.1.22" evidence="2"/>
<evidence type="ECO:0000259" key="6">
    <source>
        <dbReference type="Pfam" id="PF16875"/>
    </source>
</evidence>
<keyword evidence="8" id="KW-1185">Reference proteome</keyword>
<dbReference type="PRINTS" id="PR00743">
    <property type="entry name" value="GLHYDRLASE36"/>
</dbReference>
<dbReference type="Pfam" id="PF02065">
    <property type="entry name" value="Melibiase"/>
    <property type="match status" value="1"/>
</dbReference>
<evidence type="ECO:0000313" key="7">
    <source>
        <dbReference type="EMBL" id="ADL33531.1"/>
    </source>
</evidence>
<name>E0S156_BUTPB</name>
<feature type="domain" description="Glycosyl hydrolase family 36 N-terminal" evidence="6">
    <location>
        <begin position="40"/>
        <end position="334"/>
    </location>
</feature>